<dbReference type="InterPro" id="IPR002129">
    <property type="entry name" value="PyrdxlP-dep_de-COase"/>
</dbReference>
<evidence type="ECO:0000256" key="3">
    <source>
        <dbReference type="ARBA" id="ARBA00022793"/>
    </source>
</evidence>
<evidence type="ECO:0000256" key="5">
    <source>
        <dbReference type="ARBA" id="ARBA00023239"/>
    </source>
</evidence>
<dbReference type="Gene3D" id="3.90.1150.10">
    <property type="entry name" value="Aspartate Aminotransferase, domain 1"/>
    <property type="match status" value="1"/>
</dbReference>
<keyword evidence="5 7" id="KW-0456">Lyase</keyword>
<dbReference type="InterPro" id="IPR015422">
    <property type="entry name" value="PyrdxlP-dep_Trfase_small"/>
</dbReference>
<comment type="similarity">
    <text evidence="2 7">Belongs to the group II decarboxylase family.</text>
</comment>
<dbReference type="InterPro" id="IPR010977">
    <property type="entry name" value="Aromatic_deC"/>
</dbReference>
<evidence type="ECO:0000256" key="2">
    <source>
        <dbReference type="ARBA" id="ARBA00009533"/>
    </source>
</evidence>
<evidence type="ECO:0000256" key="1">
    <source>
        <dbReference type="ARBA" id="ARBA00001933"/>
    </source>
</evidence>
<evidence type="ECO:0000313" key="9">
    <source>
        <dbReference type="Proteomes" id="UP000075604"/>
    </source>
</evidence>
<dbReference type="InterPro" id="IPR021115">
    <property type="entry name" value="Pyridoxal-P_BS"/>
</dbReference>
<dbReference type="Pfam" id="PF00282">
    <property type="entry name" value="Pyridoxal_deC"/>
    <property type="match status" value="1"/>
</dbReference>
<dbReference type="InterPro" id="IPR015421">
    <property type="entry name" value="PyrdxlP-dep_Trfase_major"/>
</dbReference>
<dbReference type="PANTHER" id="PTHR11999">
    <property type="entry name" value="GROUP II PYRIDOXAL-5-PHOSPHATE DECARBOXYLASE"/>
    <property type="match status" value="1"/>
</dbReference>
<dbReference type="SUPFAM" id="SSF53383">
    <property type="entry name" value="PLP-dependent transferases"/>
    <property type="match status" value="1"/>
</dbReference>
<dbReference type="Gene3D" id="3.40.640.10">
    <property type="entry name" value="Type I PLP-dependent aspartate aminotransferase-like (Major domain)"/>
    <property type="match status" value="1"/>
</dbReference>
<proteinExistence type="inferred from homology"/>
<dbReference type="AlphaFoldDB" id="A0A150PVX5"/>
<dbReference type="Proteomes" id="UP000075604">
    <property type="component" value="Unassembled WGS sequence"/>
</dbReference>
<comment type="caution">
    <text evidence="8">The sequence shown here is derived from an EMBL/GenBank/DDBJ whole genome shotgun (WGS) entry which is preliminary data.</text>
</comment>
<dbReference type="Gene3D" id="3.90.1150.170">
    <property type="match status" value="1"/>
</dbReference>
<dbReference type="GO" id="GO:0016831">
    <property type="term" value="F:carboxy-lyase activity"/>
    <property type="evidence" value="ECO:0007669"/>
    <property type="project" value="UniProtKB-KW"/>
</dbReference>
<evidence type="ECO:0000313" key="8">
    <source>
        <dbReference type="EMBL" id="KYF59839.1"/>
    </source>
</evidence>
<dbReference type="PROSITE" id="PS00392">
    <property type="entry name" value="DDC_GAD_HDC_YDC"/>
    <property type="match status" value="1"/>
</dbReference>
<keyword evidence="3" id="KW-0210">Decarboxylase</keyword>
<comment type="cofactor">
    <cofactor evidence="1 6 7">
        <name>pyridoxal 5'-phosphate</name>
        <dbReference type="ChEBI" id="CHEBI:597326"/>
    </cofactor>
</comment>
<reference evidence="8 9" key="1">
    <citation type="submission" date="2014-02" db="EMBL/GenBank/DDBJ databases">
        <title>The small core and large imbalanced accessory genome model reveals a collaborative survival strategy of Sorangium cellulosum strains in nature.</title>
        <authorList>
            <person name="Han K."/>
            <person name="Peng R."/>
            <person name="Blom J."/>
            <person name="Li Y.-Z."/>
        </authorList>
    </citation>
    <scope>NUCLEOTIDE SEQUENCE [LARGE SCALE GENOMIC DNA]</scope>
    <source>
        <strain evidence="8 9">So0157-18</strain>
    </source>
</reference>
<name>A0A150PVX5_SORCE</name>
<dbReference type="GO" id="GO:0030170">
    <property type="term" value="F:pyridoxal phosphate binding"/>
    <property type="evidence" value="ECO:0007669"/>
    <property type="project" value="InterPro"/>
</dbReference>
<keyword evidence="4 6" id="KW-0663">Pyridoxal phosphate</keyword>
<accession>A0A150PVX5</accession>
<organism evidence="8 9">
    <name type="scientific">Sorangium cellulosum</name>
    <name type="common">Polyangium cellulosum</name>
    <dbReference type="NCBI Taxonomy" id="56"/>
    <lineage>
        <taxon>Bacteria</taxon>
        <taxon>Pseudomonadati</taxon>
        <taxon>Myxococcota</taxon>
        <taxon>Polyangia</taxon>
        <taxon>Polyangiales</taxon>
        <taxon>Polyangiaceae</taxon>
        <taxon>Sorangium</taxon>
    </lineage>
</organism>
<dbReference type="EMBL" id="JELX01001169">
    <property type="protein sequence ID" value="KYF59839.1"/>
    <property type="molecule type" value="Genomic_DNA"/>
</dbReference>
<evidence type="ECO:0000256" key="6">
    <source>
        <dbReference type="PIRSR" id="PIRSR602129-50"/>
    </source>
</evidence>
<evidence type="ECO:0000256" key="4">
    <source>
        <dbReference type="ARBA" id="ARBA00022898"/>
    </source>
</evidence>
<evidence type="ECO:0000256" key="7">
    <source>
        <dbReference type="RuleBase" id="RU000382"/>
    </source>
</evidence>
<dbReference type="PANTHER" id="PTHR11999:SF70">
    <property type="entry name" value="MIP05841P"/>
    <property type="match status" value="1"/>
</dbReference>
<feature type="modified residue" description="N6-(pyridoxal phosphate)lysine" evidence="6">
    <location>
        <position position="289"/>
    </location>
</feature>
<gene>
    <name evidence="8" type="ORF">BE04_47570</name>
</gene>
<sequence>MTKTLHGSTDESEHLARQVIDLVLRRNRDAWPLGGQVAPEVLAQRVGKTITSAGLGGEEALRRWVDELAPATVAADHPRYFAFIPHAPTEASVLFDLVVSGAGLCAASWLEAAGAIYAENEALRWIADLAGFPAAAGGTFVPGGTLGTLSALHAARHAALVRRQGVRPARWKLAASIDGHSSIKQAARIMDVDLIEVPVDGRHRMTGATLRGALDAPGDDGLFAVVASAGGTNLGLIDDLSGVAQVCRERGAWLHVDGAYGLAALAAPSKRAAFAGIERADSFTVNPHKWLFAPYDCCALVYRDPAQARAAHNQSAAYLDPINDGADWNPADYALQLSRRARGLPLWFSLAVHGTDAYSEAIETTLALTQQAAEAIRARPFLELLIEPELSVLVLRRRGWSAADYDAWSAHLIASGAGFVVPTTFQGEPAVRIVIIDPRKTHADIERVLDAMKDAPR</sequence>
<dbReference type="InterPro" id="IPR015424">
    <property type="entry name" value="PyrdxlP-dep_Trfase"/>
</dbReference>
<dbReference type="GO" id="GO:0019752">
    <property type="term" value="P:carboxylic acid metabolic process"/>
    <property type="evidence" value="ECO:0007669"/>
    <property type="project" value="InterPro"/>
</dbReference>
<protein>
    <submittedName>
        <fullName evidence="8">Glutamate decarboxylase</fullName>
    </submittedName>
</protein>